<keyword evidence="2" id="KW-1133">Transmembrane helix</keyword>
<dbReference type="EMBL" id="JAACJJ010000002">
    <property type="protein sequence ID" value="KAF5329441.1"/>
    <property type="molecule type" value="Genomic_DNA"/>
</dbReference>
<sequence length="344" mass="35964">MTPRHVPSIESLRCMPSFNSRSANASSSGSGSATADTNPNTSHHQWTPSLATPPNLAGHGHGSSSADAAAAAGMGIHRGAIDKTTVTTQPPPRVMAHVAGVLQAMGVEIQQESTYRFRCIRPKKGAVALSAGGPATLASTQTSEEMAHLAAPAPIPSRLSTSGLMASHCVSPLDDVSGYFFVLGCFFVSLFCVVVCVTVCVTLGCPSVCVCGSSYSGPTIRLLTIPLPPLFLQSRPPLSPLSPIDSPILQSFNPSSYSFSASTGPGAPTGAPVEVLYGSPPDDSHDEVRFSVELTRLEGLSGTYSLDEGEHQSAVKHSKWARTPDFARSQGPSIMLQNPYTPQF</sequence>
<accession>A0A8H5FA66</accession>
<gene>
    <name evidence="3" type="ORF">D9619_008999</name>
</gene>
<feature type="compositionally biased region" description="Polar residues" evidence="1">
    <location>
        <begin position="36"/>
        <end position="52"/>
    </location>
</feature>
<protein>
    <submittedName>
        <fullName evidence="3">Uncharacterized protein</fullName>
    </submittedName>
</protein>
<dbReference type="OrthoDB" id="193931at2759"/>
<name>A0A8H5FA66_9AGAR</name>
<proteinExistence type="predicted"/>
<reference evidence="3 4" key="1">
    <citation type="journal article" date="2020" name="ISME J.">
        <title>Uncovering the hidden diversity of litter-decomposition mechanisms in mushroom-forming fungi.</title>
        <authorList>
            <person name="Floudas D."/>
            <person name="Bentzer J."/>
            <person name="Ahren D."/>
            <person name="Johansson T."/>
            <person name="Persson P."/>
            <person name="Tunlid A."/>
        </authorList>
    </citation>
    <scope>NUCLEOTIDE SEQUENCE [LARGE SCALE GENOMIC DNA]</scope>
    <source>
        <strain evidence="3 4">CBS 101986</strain>
    </source>
</reference>
<feature type="transmembrane region" description="Helical" evidence="2">
    <location>
        <begin position="180"/>
        <end position="204"/>
    </location>
</feature>
<evidence type="ECO:0000313" key="4">
    <source>
        <dbReference type="Proteomes" id="UP000567179"/>
    </source>
</evidence>
<evidence type="ECO:0000256" key="2">
    <source>
        <dbReference type="SAM" id="Phobius"/>
    </source>
</evidence>
<dbReference type="AlphaFoldDB" id="A0A8H5FA66"/>
<keyword evidence="2" id="KW-0812">Transmembrane</keyword>
<feature type="region of interest" description="Disordered" evidence="1">
    <location>
        <begin position="1"/>
        <end position="70"/>
    </location>
</feature>
<organism evidence="3 4">
    <name type="scientific">Psilocybe cf. subviscida</name>
    <dbReference type="NCBI Taxonomy" id="2480587"/>
    <lineage>
        <taxon>Eukaryota</taxon>
        <taxon>Fungi</taxon>
        <taxon>Dikarya</taxon>
        <taxon>Basidiomycota</taxon>
        <taxon>Agaricomycotina</taxon>
        <taxon>Agaricomycetes</taxon>
        <taxon>Agaricomycetidae</taxon>
        <taxon>Agaricales</taxon>
        <taxon>Agaricineae</taxon>
        <taxon>Strophariaceae</taxon>
        <taxon>Psilocybe</taxon>
    </lineage>
</organism>
<evidence type="ECO:0000313" key="3">
    <source>
        <dbReference type="EMBL" id="KAF5329441.1"/>
    </source>
</evidence>
<comment type="caution">
    <text evidence="3">The sequence shown here is derived from an EMBL/GenBank/DDBJ whole genome shotgun (WGS) entry which is preliminary data.</text>
</comment>
<feature type="compositionally biased region" description="Low complexity" evidence="1">
    <location>
        <begin position="17"/>
        <end position="35"/>
    </location>
</feature>
<keyword evidence="4" id="KW-1185">Reference proteome</keyword>
<dbReference type="Proteomes" id="UP000567179">
    <property type="component" value="Unassembled WGS sequence"/>
</dbReference>
<keyword evidence="2" id="KW-0472">Membrane</keyword>
<evidence type="ECO:0000256" key="1">
    <source>
        <dbReference type="SAM" id="MobiDB-lite"/>
    </source>
</evidence>